<evidence type="ECO:0000256" key="1">
    <source>
        <dbReference type="ARBA" id="ARBA00001954"/>
    </source>
</evidence>
<dbReference type="GO" id="GO:0046872">
    <property type="term" value="F:metal ion binding"/>
    <property type="evidence" value="ECO:0007669"/>
    <property type="project" value="UniProtKB-KW"/>
</dbReference>
<dbReference type="PANTHER" id="PTHR31212">
    <property type="entry name" value="ALPHA-KETOGLUTARATE-DEPENDENT DIOXYGENASE ALKB HOMOLOG 3"/>
    <property type="match status" value="1"/>
</dbReference>
<keyword evidence="2" id="KW-0479">Metal-binding</keyword>
<evidence type="ECO:0000256" key="6">
    <source>
        <dbReference type="ARBA" id="ARBA00023002"/>
    </source>
</evidence>
<comment type="cofactor">
    <cofactor evidence="1">
        <name>Fe(2+)</name>
        <dbReference type="ChEBI" id="CHEBI:29033"/>
    </cofactor>
</comment>
<dbReference type="Proteomes" id="UP000192907">
    <property type="component" value="Unassembled WGS sequence"/>
</dbReference>
<gene>
    <name evidence="10" type="ORF">SAMN06296036_13123</name>
</gene>
<dbReference type="EMBL" id="FWZT01000031">
    <property type="protein sequence ID" value="SMF77291.1"/>
    <property type="molecule type" value="Genomic_DNA"/>
</dbReference>
<dbReference type="GO" id="GO:0016705">
    <property type="term" value="F:oxidoreductase activity, acting on paired donors, with incorporation or reduction of molecular oxygen"/>
    <property type="evidence" value="ECO:0007669"/>
    <property type="project" value="UniProtKB-ARBA"/>
</dbReference>
<name>A0A1Y6CM85_9BACT</name>
<protein>
    <submittedName>
        <fullName evidence="10">Alkylated DNA repair dioxygenase AlkB</fullName>
    </submittedName>
</protein>
<dbReference type="Gene3D" id="2.60.120.590">
    <property type="entry name" value="Alpha-ketoglutarate-dependent dioxygenase AlkB-like"/>
    <property type="match status" value="1"/>
</dbReference>
<dbReference type="STRING" id="1513793.SAMN06296036_13123"/>
<keyword evidence="4" id="KW-0460">Magnesium</keyword>
<proteinExistence type="predicted"/>
<dbReference type="InterPro" id="IPR037151">
    <property type="entry name" value="AlkB-like_sf"/>
</dbReference>
<dbReference type="GO" id="GO:0140097">
    <property type="term" value="F:catalytic activity, acting on DNA"/>
    <property type="evidence" value="ECO:0007669"/>
    <property type="project" value="UniProtKB-ARBA"/>
</dbReference>
<dbReference type="GO" id="GO:0016787">
    <property type="term" value="F:hydrolase activity"/>
    <property type="evidence" value="ECO:0007669"/>
    <property type="project" value="UniProtKB-ARBA"/>
</dbReference>
<evidence type="ECO:0000256" key="5">
    <source>
        <dbReference type="ARBA" id="ARBA00022964"/>
    </source>
</evidence>
<evidence type="ECO:0000313" key="11">
    <source>
        <dbReference type="Proteomes" id="UP000192907"/>
    </source>
</evidence>
<dbReference type="SUPFAM" id="SSF51197">
    <property type="entry name" value="Clavaminate synthase-like"/>
    <property type="match status" value="1"/>
</dbReference>
<evidence type="ECO:0000313" key="10">
    <source>
        <dbReference type="EMBL" id="SMF77291.1"/>
    </source>
</evidence>
<reference evidence="11" key="1">
    <citation type="submission" date="2017-04" db="EMBL/GenBank/DDBJ databases">
        <authorList>
            <person name="Varghese N."/>
            <person name="Submissions S."/>
        </authorList>
    </citation>
    <scope>NUCLEOTIDE SEQUENCE [LARGE SCALE GENOMIC DNA]</scope>
    <source>
        <strain evidence="11">RKEM611</strain>
    </source>
</reference>
<dbReference type="Pfam" id="PF13532">
    <property type="entry name" value="2OG-FeII_Oxy_2"/>
    <property type="match status" value="1"/>
</dbReference>
<dbReference type="PANTHER" id="PTHR31212:SF4">
    <property type="entry name" value="ALPHA-KETOGLUTARATE-DEPENDENT DIOXYGENASE ALKB HOMOLOG 3"/>
    <property type="match status" value="1"/>
</dbReference>
<evidence type="ECO:0000256" key="2">
    <source>
        <dbReference type="ARBA" id="ARBA00022723"/>
    </source>
</evidence>
<keyword evidence="11" id="KW-1185">Reference proteome</keyword>
<keyword evidence="8" id="KW-0234">DNA repair</keyword>
<evidence type="ECO:0000256" key="8">
    <source>
        <dbReference type="ARBA" id="ARBA00023204"/>
    </source>
</evidence>
<keyword evidence="6" id="KW-0560">Oxidoreductase</keyword>
<organism evidence="10 11">
    <name type="scientific">Pseudobacteriovorax antillogorgiicola</name>
    <dbReference type="NCBI Taxonomy" id="1513793"/>
    <lineage>
        <taxon>Bacteria</taxon>
        <taxon>Pseudomonadati</taxon>
        <taxon>Bdellovibrionota</taxon>
        <taxon>Oligoflexia</taxon>
        <taxon>Oligoflexales</taxon>
        <taxon>Pseudobacteriovoracaceae</taxon>
        <taxon>Pseudobacteriovorax</taxon>
    </lineage>
</organism>
<dbReference type="OrthoDB" id="190276at2"/>
<evidence type="ECO:0000259" key="9">
    <source>
        <dbReference type="PROSITE" id="PS51471"/>
    </source>
</evidence>
<dbReference type="GO" id="GO:0006307">
    <property type="term" value="P:DNA alkylation repair"/>
    <property type="evidence" value="ECO:0007669"/>
    <property type="project" value="InterPro"/>
</dbReference>
<dbReference type="GO" id="GO:0051213">
    <property type="term" value="F:dioxygenase activity"/>
    <property type="evidence" value="ECO:0007669"/>
    <property type="project" value="UniProtKB-KW"/>
</dbReference>
<feature type="domain" description="Fe2OG dioxygenase" evidence="9">
    <location>
        <begin position="96"/>
        <end position="194"/>
    </location>
</feature>
<keyword evidence="3" id="KW-0227">DNA damage</keyword>
<evidence type="ECO:0000256" key="3">
    <source>
        <dbReference type="ARBA" id="ARBA00022763"/>
    </source>
</evidence>
<keyword evidence="5 10" id="KW-0223">Dioxygenase</keyword>
<evidence type="ECO:0000256" key="7">
    <source>
        <dbReference type="ARBA" id="ARBA00023004"/>
    </source>
</evidence>
<evidence type="ECO:0000256" key="4">
    <source>
        <dbReference type="ARBA" id="ARBA00022842"/>
    </source>
</evidence>
<dbReference type="PROSITE" id="PS51471">
    <property type="entry name" value="FE2OG_OXY"/>
    <property type="match status" value="1"/>
</dbReference>
<dbReference type="GO" id="GO:0032451">
    <property type="term" value="F:demethylase activity"/>
    <property type="evidence" value="ECO:0007669"/>
    <property type="project" value="UniProtKB-ARBA"/>
</dbReference>
<dbReference type="InterPro" id="IPR005123">
    <property type="entry name" value="Oxoglu/Fe-dep_dioxygenase_dom"/>
</dbReference>
<keyword evidence="7" id="KW-0408">Iron</keyword>
<dbReference type="InterPro" id="IPR032854">
    <property type="entry name" value="ALKBH3"/>
</dbReference>
<dbReference type="RefSeq" id="WP_132325163.1">
    <property type="nucleotide sequence ID" value="NZ_FWZT01000031.1"/>
</dbReference>
<dbReference type="InterPro" id="IPR027450">
    <property type="entry name" value="AlkB-like"/>
</dbReference>
<accession>A0A1Y6CM85</accession>
<dbReference type="FunFam" id="2.60.120.590:FF:000004">
    <property type="entry name" value="DNA oxidative demethylase ALKBH2"/>
    <property type="match status" value="1"/>
</dbReference>
<dbReference type="AlphaFoldDB" id="A0A1Y6CM85"/>
<sequence>MDSENLLPRDGEAYLFPQVFSPEESQQLFQSLYQNVIWRQEEIILFGRKVMQPRLTAWCADSDKHLRYSGITMIPDPWSKELILIKSRVESVARQSFNGVLLNLYRDGRDSMGWHQDNEVELGRRPCIASVSFGAHRSFHFKHRSTQDLKVKLELEDGSLLLMQGDCQDHWLHCLPKRLRIDRPRINLTFRKLL</sequence>